<dbReference type="PRINTS" id="PR00081">
    <property type="entry name" value="GDHRDH"/>
</dbReference>
<dbReference type="PROSITE" id="PS00061">
    <property type="entry name" value="ADH_SHORT"/>
    <property type="match status" value="1"/>
</dbReference>
<dbReference type="PANTHER" id="PTHR43639">
    <property type="entry name" value="OXIDOREDUCTASE, SHORT-CHAIN DEHYDROGENASE/REDUCTASE FAMILY (AFU_ORTHOLOGUE AFUA_5G02870)"/>
    <property type="match status" value="1"/>
</dbReference>
<evidence type="ECO:0000259" key="3">
    <source>
        <dbReference type="SMART" id="SM00822"/>
    </source>
</evidence>
<dbReference type="AlphaFoldDB" id="A0A518E4Y0"/>
<keyword evidence="2 4" id="KW-0560">Oxidoreductase</keyword>
<dbReference type="EC" id="1.1.1.47" evidence="4"/>
<comment type="similarity">
    <text evidence="1">Belongs to the short-chain dehydrogenases/reductases (SDR) family.</text>
</comment>
<name>A0A518E4Y0_9BACT</name>
<dbReference type="OrthoDB" id="9803333at2"/>
<dbReference type="FunFam" id="3.40.50.720:FF:000084">
    <property type="entry name" value="Short-chain dehydrogenase reductase"/>
    <property type="match status" value="1"/>
</dbReference>
<dbReference type="KEGG" id="lcre:Pla8534_70390"/>
<sequence>MSKLTGRTALVTGASKGIGAGIAKELAAAGAAVAVNYASDQAGALRVVQEICDAGGRAVAIQADVSKADDVKRLLGETDKAFGSLAILVNNAGVYTPMQLDAMTEAEFHREFHTNVLGPLLVIRESLQYFGPAGGSVINIGSGAAKMCPPGYAIYAASKSALDAVTGVLAKELAPRGIRVNSLNPGATQSEGTQAAGLYGVDGEFERRLVEMTPLGRIGTPADIARIATFLASDDSGWLTGEVILASGGLR</sequence>
<keyword evidence="5" id="KW-1185">Reference proteome</keyword>
<feature type="domain" description="Ketoreductase" evidence="3">
    <location>
        <begin position="7"/>
        <end position="186"/>
    </location>
</feature>
<dbReference type="PRINTS" id="PR00080">
    <property type="entry name" value="SDRFAMILY"/>
</dbReference>
<dbReference type="SUPFAM" id="SSF51735">
    <property type="entry name" value="NAD(P)-binding Rossmann-fold domains"/>
    <property type="match status" value="1"/>
</dbReference>
<dbReference type="EMBL" id="CP036433">
    <property type="protein sequence ID" value="QDU99128.1"/>
    <property type="molecule type" value="Genomic_DNA"/>
</dbReference>
<organism evidence="4 5">
    <name type="scientific">Lignipirellula cremea</name>
    <dbReference type="NCBI Taxonomy" id="2528010"/>
    <lineage>
        <taxon>Bacteria</taxon>
        <taxon>Pseudomonadati</taxon>
        <taxon>Planctomycetota</taxon>
        <taxon>Planctomycetia</taxon>
        <taxon>Pirellulales</taxon>
        <taxon>Pirellulaceae</taxon>
        <taxon>Lignipirellula</taxon>
    </lineage>
</organism>
<accession>A0A518E4Y0</accession>
<gene>
    <name evidence="4" type="primary">gdhI_2</name>
    <name evidence="4" type="ORF">Pla8534_70390</name>
</gene>
<dbReference type="Gene3D" id="3.40.50.720">
    <property type="entry name" value="NAD(P)-binding Rossmann-like Domain"/>
    <property type="match status" value="1"/>
</dbReference>
<evidence type="ECO:0000313" key="4">
    <source>
        <dbReference type="EMBL" id="QDU99128.1"/>
    </source>
</evidence>
<dbReference type="Pfam" id="PF13561">
    <property type="entry name" value="adh_short_C2"/>
    <property type="match status" value="1"/>
</dbReference>
<dbReference type="InterPro" id="IPR057326">
    <property type="entry name" value="KR_dom"/>
</dbReference>
<dbReference type="GO" id="GO:0047936">
    <property type="term" value="F:glucose 1-dehydrogenase [NAD(P)+] activity"/>
    <property type="evidence" value="ECO:0007669"/>
    <property type="project" value="UniProtKB-EC"/>
</dbReference>
<evidence type="ECO:0000256" key="2">
    <source>
        <dbReference type="ARBA" id="ARBA00023002"/>
    </source>
</evidence>
<dbReference type="InterPro" id="IPR036291">
    <property type="entry name" value="NAD(P)-bd_dom_sf"/>
</dbReference>
<evidence type="ECO:0000256" key="1">
    <source>
        <dbReference type="ARBA" id="ARBA00006484"/>
    </source>
</evidence>
<evidence type="ECO:0000313" key="5">
    <source>
        <dbReference type="Proteomes" id="UP000317648"/>
    </source>
</evidence>
<dbReference type="InterPro" id="IPR002347">
    <property type="entry name" value="SDR_fam"/>
</dbReference>
<protein>
    <submittedName>
        <fullName evidence="4">Glucose 1-dehydrogenase 1</fullName>
        <ecNumber evidence="4">1.1.1.47</ecNumber>
    </submittedName>
</protein>
<reference evidence="4 5" key="1">
    <citation type="submission" date="2019-02" db="EMBL/GenBank/DDBJ databases">
        <title>Deep-cultivation of Planctomycetes and their phenomic and genomic characterization uncovers novel biology.</title>
        <authorList>
            <person name="Wiegand S."/>
            <person name="Jogler M."/>
            <person name="Boedeker C."/>
            <person name="Pinto D."/>
            <person name="Vollmers J."/>
            <person name="Rivas-Marin E."/>
            <person name="Kohn T."/>
            <person name="Peeters S.H."/>
            <person name="Heuer A."/>
            <person name="Rast P."/>
            <person name="Oberbeckmann S."/>
            <person name="Bunk B."/>
            <person name="Jeske O."/>
            <person name="Meyerdierks A."/>
            <person name="Storesund J.E."/>
            <person name="Kallscheuer N."/>
            <person name="Luecker S."/>
            <person name="Lage O.M."/>
            <person name="Pohl T."/>
            <person name="Merkel B.J."/>
            <person name="Hornburger P."/>
            <person name="Mueller R.-W."/>
            <person name="Bruemmer F."/>
            <person name="Labrenz M."/>
            <person name="Spormann A.M."/>
            <person name="Op den Camp H."/>
            <person name="Overmann J."/>
            <person name="Amann R."/>
            <person name="Jetten M.S.M."/>
            <person name="Mascher T."/>
            <person name="Medema M.H."/>
            <person name="Devos D.P."/>
            <person name="Kaster A.-K."/>
            <person name="Ovreas L."/>
            <person name="Rohde M."/>
            <person name="Galperin M.Y."/>
            <person name="Jogler C."/>
        </authorList>
    </citation>
    <scope>NUCLEOTIDE SEQUENCE [LARGE SCALE GENOMIC DNA]</scope>
    <source>
        <strain evidence="4 5">Pla85_3_4</strain>
    </source>
</reference>
<dbReference type="NCBIfam" id="NF005559">
    <property type="entry name" value="PRK07231.1"/>
    <property type="match status" value="1"/>
</dbReference>
<proteinExistence type="inferred from homology"/>
<dbReference type="RefSeq" id="WP_145058904.1">
    <property type="nucleotide sequence ID" value="NZ_CP036433.1"/>
</dbReference>
<dbReference type="Proteomes" id="UP000317648">
    <property type="component" value="Chromosome"/>
</dbReference>
<dbReference type="PANTHER" id="PTHR43639:SF1">
    <property type="entry name" value="SHORT-CHAIN DEHYDROGENASE_REDUCTASE FAMILY PROTEIN"/>
    <property type="match status" value="1"/>
</dbReference>
<dbReference type="SMART" id="SM00822">
    <property type="entry name" value="PKS_KR"/>
    <property type="match status" value="1"/>
</dbReference>
<dbReference type="InterPro" id="IPR020904">
    <property type="entry name" value="Sc_DH/Rdtase_CS"/>
</dbReference>